<dbReference type="InterPro" id="IPR029058">
    <property type="entry name" value="AB_hydrolase_fold"/>
</dbReference>
<dbReference type="SUPFAM" id="SSF53474">
    <property type="entry name" value="alpha/beta-Hydrolases"/>
    <property type="match status" value="1"/>
</dbReference>
<name>A0A7J3M0E6_ARCFL</name>
<sequence>MQIERKTFKSLDGKDVPAFSLRTKSEKSLVLIHGFASSKDETLGIAYKIAERGYDVFAIDLRGHGDNENEFDENVLEDVEGVIAELRKSYENVFTFGHSLGGLLSLKSSSDFAFAVSPPLMTKVVSEVEFMLLVHACKVKDGAAIFEILKKLNPPERRENAIVFYGKGESDALKTMIKKWAEGRDVRIVELEDKQASLPQTQVDAEKLKLYIPRFVSHQAVIHSRRLFEFL</sequence>
<dbReference type="Gene3D" id="3.40.50.1820">
    <property type="entry name" value="alpha/beta hydrolase"/>
    <property type="match status" value="1"/>
</dbReference>
<keyword evidence="2" id="KW-0378">Hydrolase</keyword>
<dbReference type="PANTHER" id="PTHR42886:SF29">
    <property type="entry name" value="PUMMELIG, ISOFORM A"/>
    <property type="match status" value="1"/>
</dbReference>
<gene>
    <name evidence="2" type="ORF">ENT52_00470</name>
</gene>
<feature type="domain" description="Serine aminopeptidase S33" evidence="1">
    <location>
        <begin position="25"/>
        <end position="107"/>
    </location>
</feature>
<dbReference type="EMBL" id="DSYZ01000013">
    <property type="protein sequence ID" value="HGT82198.1"/>
    <property type="molecule type" value="Genomic_DNA"/>
</dbReference>
<dbReference type="GO" id="GO:0016787">
    <property type="term" value="F:hydrolase activity"/>
    <property type="evidence" value="ECO:0007669"/>
    <property type="project" value="UniProtKB-KW"/>
</dbReference>
<proteinExistence type="predicted"/>
<dbReference type="AlphaFoldDB" id="A0A7J3M0E6"/>
<reference evidence="2" key="1">
    <citation type="journal article" date="2020" name="mSystems">
        <title>Genome- and Community-Level Interaction Insights into Carbon Utilization and Element Cycling Functions of Hydrothermarchaeota in Hydrothermal Sediment.</title>
        <authorList>
            <person name="Zhou Z."/>
            <person name="Liu Y."/>
            <person name="Xu W."/>
            <person name="Pan J."/>
            <person name="Luo Z.H."/>
            <person name="Li M."/>
        </authorList>
    </citation>
    <scope>NUCLEOTIDE SEQUENCE [LARGE SCALE GENOMIC DNA]</scope>
    <source>
        <strain evidence="2">SpSt-587</strain>
    </source>
</reference>
<evidence type="ECO:0000259" key="1">
    <source>
        <dbReference type="Pfam" id="PF12146"/>
    </source>
</evidence>
<protein>
    <submittedName>
        <fullName evidence="2">Alpha/beta fold hydrolase</fullName>
    </submittedName>
</protein>
<organism evidence="2">
    <name type="scientific">Archaeoglobus fulgidus</name>
    <dbReference type="NCBI Taxonomy" id="2234"/>
    <lineage>
        <taxon>Archaea</taxon>
        <taxon>Methanobacteriati</taxon>
        <taxon>Methanobacteriota</taxon>
        <taxon>Archaeoglobi</taxon>
        <taxon>Archaeoglobales</taxon>
        <taxon>Archaeoglobaceae</taxon>
        <taxon>Archaeoglobus</taxon>
    </lineage>
</organism>
<evidence type="ECO:0000313" key="2">
    <source>
        <dbReference type="EMBL" id="HGT82198.1"/>
    </source>
</evidence>
<accession>A0A7J3M0E6</accession>
<dbReference type="Pfam" id="PF12146">
    <property type="entry name" value="Hydrolase_4"/>
    <property type="match status" value="1"/>
</dbReference>
<dbReference type="InterPro" id="IPR022742">
    <property type="entry name" value="Hydrolase_4"/>
</dbReference>
<comment type="caution">
    <text evidence="2">The sequence shown here is derived from an EMBL/GenBank/DDBJ whole genome shotgun (WGS) entry which is preliminary data.</text>
</comment>
<dbReference type="PANTHER" id="PTHR42886">
    <property type="entry name" value="RE40534P-RELATED"/>
    <property type="match status" value="1"/>
</dbReference>